<keyword evidence="7" id="KW-1185">Reference proteome</keyword>
<dbReference type="PANTHER" id="PTHR31302">
    <property type="entry name" value="TRANSMEMBRANE PROTEIN WITH METALLOPHOSPHOESTERASE DOMAIN-RELATED"/>
    <property type="match status" value="1"/>
</dbReference>
<evidence type="ECO:0000256" key="2">
    <source>
        <dbReference type="ARBA" id="ARBA00022801"/>
    </source>
</evidence>
<keyword evidence="4" id="KW-0812">Transmembrane</keyword>
<feature type="transmembrane region" description="Helical" evidence="4">
    <location>
        <begin position="50"/>
        <end position="68"/>
    </location>
</feature>
<evidence type="ECO:0000256" key="3">
    <source>
        <dbReference type="SAM" id="MobiDB-lite"/>
    </source>
</evidence>
<feature type="compositionally biased region" description="Basic and acidic residues" evidence="3">
    <location>
        <begin position="122"/>
        <end position="133"/>
    </location>
</feature>
<feature type="transmembrane region" description="Helical" evidence="4">
    <location>
        <begin position="12"/>
        <end position="38"/>
    </location>
</feature>
<feature type="transmembrane region" description="Helical" evidence="4">
    <location>
        <begin position="88"/>
        <end position="109"/>
    </location>
</feature>
<dbReference type="Pfam" id="PF00149">
    <property type="entry name" value="Metallophos"/>
    <property type="match status" value="1"/>
</dbReference>
<dbReference type="Gene3D" id="3.60.21.10">
    <property type="match status" value="1"/>
</dbReference>
<proteinExistence type="predicted"/>
<organism evidence="6 7">
    <name type="scientific">Pendulispora albinea</name>
    <dbReference type="NCBI Taxonomy" id="2741071"/>
    <lineage>
        <taxon>Bacteria</taxon>
        <taxon>Pseudomonadati</taxon>
        <taxon>Myxococcota</taxon>
        <taxon>Myxococcia</taxon>
        <taxon>Myxococcales</taxon>
        <taxon>Sorangiineae</taxon>
        <taxon>Pendulisporaceae</taxon>
        <taxon>Pendulispora</taxon>
    </lineage>
</organism>
<dbReference type="Proteomes" id="UP001370348">
    <property type="component" value="Chromosome"/>
</dbReference>
<evidence type="ECO:0000256" key="1">
    <source>
        <dbReference type="ARBA" id="ARBA00022723"/>
    </source>
</evidence>
<accession>A0ABZ2LXS4</accession>
<evidence type="ECO:0000256" key="4">
    <source>
        <dbReference type="SAM" id="Phobius"/>
    </source>
</evidence>
<dbReference type="PANTHER" id="PTHR31302:SF31">
    <property type="entry name" value="PHOSPHODIESTERASE YAEI"/>
    <property type="match status" value="1"/>
</dbReference>
<evidence type="ECO:0000313" key="6">
    <source>
        <dbReference type="EMBL" id="WXB14414.1"/>
    </source>
</evidence>
<dbReference type="InterPro" id="IPR004843">
    <property type="entry name" value="Calcineurin-like_PHP"/>
</dbReference>
<name>A0ABZ2LXS4_9BACT</name>
<dbReference type="InterPro" id="IPR029052">
    <property type="entry name" value="Metallo-depent_PP-like"/>
</dbReference>
<keyword evidence="1" id="KW-0479">Metal-binding</keyword>
<keyword evidence="4" id="KW-1133">Transmembrane helix</keyword>
<feature type="domain" description="Calcineurin-like phosphoesterase" evidence="5">
    <location>
        <begin position="213"/>
        <end position="379"/>
    </location>
</feature>
<protein>
    <submittedName>
        <fullName evidence="6">Metallophosphoesterase</fullName>
    </submittedName>
</protein>
<dbReference type="EMBL" id="CP089984">
    <property type="protein sequence ID" value="WXB14414.1"/>
    <property type="molecule type" value="Genomic_DNA"/>
</dbReference>
<dbReference type="RefSeq" id="WP_394824034.1">
    <property type="nucleotide sequence ID" value="NZ_CP089984.1"/>
</dbReference>
<dbReference type="SUPFAM" id="SSF56300">
    <property type="entry name" value="Metallo-dependent phosphatases"/>
    <property type="match status" value="1"/>
</dbReference>
<gene>
    <name evidence="6" type="ORF">LZC94_42140</name>
</gene>
<feature type="compositionally biased region" description="Low complexity" evidence="3">
    <location>
        <begin position="135"/>
        <end position="147"/>
    </location>
</feature>
<evidence type="ECO:0000313" key="7">
    <source>
        <dbReference type="Proteomes" id="UP001370348"/>
    </source>
</evidence>
<keyword evidence="4" id="KW-0472">Membrane</keyword>
<feature type="region of interest" description="Disordered" evidence="3">
    <location>
        <begin position="122"/>
        <end position="147"/>
    </location>
</feature>
<dbReference type="InterPro" id="IPR051158">
    <property type="entry name" value="Metallophosphoesterase_sf"/>
</dbReference>
<dbReference type="CDD" id="cd07385">
    <property type="entry name" value="MPP_YkuE_C"/>
    <property type="match status" value="1"/>
</dbReference>
<sequence length="436" mass="46284">MRANVTVLHSSMLRAVVLPLMVLAITVCTHYVLAVWAMQISPWLAARRRWVWALVASLVLIPMAARIVHGKWHGEKSQRVGSLGTVEASIVALSMIPLGLVRLGVHVGFGAAGWFRRRDEEAHEAASPGREEPAADAAPSAAPAMVARTDTPAHEVPAQLTRRQIIEGVGGAAALAASGTALGWGMVRGRHAFVIEEVPVRIPGLPRALDGYTIVQISDIHVGLFVGDRELGEGLERVAEARPDLVVATGDLVDHDERYIPAMARALGSIRARDGVAAILGNHDYYTGAQDVLAGLRAAGVRALVNEGLVLRGRDGGGFALLGVADIFAPGAREEPPSLARAMAMVPPDRPRILLAHQPEFFVESQGQVALQLSGHTHGGQINPGFRPASLFMRYLAGRYVEAGSTLWVNRGFGVAGPPTRIGAPPEVTKIVLVSA</sequence>
<reference evidence="6 7" key="1">
    <citation type="submission" date="2021-12" db="EMBL/GenBank/DDBJ databases">
        <title>Discovery of the Pendulisporaceae a myxobacterial family with distinct sporulation behavior and unique specialized metabolism.</title>
        <authorList>
            <person name="Garcia R."/>
            <person name="Popoff A."/>
            <person name="Bader C.D."/>
            <person name="Loehr J."/>
            <person name="Walesch S."/>
            <person name="Walt C."/>
            <person name="Boldt J."/>
            <person name="Bunk B."/>
            <person name="Haeckl F.J.F.P.J."/>
            <person name="Gunesch A.P."/>
            <person name="Birkelbach J."/>
            <person name="Nuebel U."/>
            <person name="Pietschmann T."/>
            <person name="Bach T."/>
            <person name="Mueller R."/>
        </authorList>
    </citation>
    <scope>NUCLEOTIDE SEQUENCE [LARGE SCALE GENOMIC DNA]</scope>
    <source>
        <strain evidence="6 7">MSr11954</strain>
    </source>
</reference>
<keyword evidence="2" id="KW-0378">Hydrolase</keyword>
<evidence type="ECO:0000259" key="5">
    <source>
        <dbReference type="Pfam" id="PF00149"/>
    </source>
</evidence>